<feature type="domain" description="HTH marR-type" evidence="1">
    <location>
        <begin position="38"/>
        <end position="86"/>
    </location>
</feature>
<accession>A0A381X3G8</accession>
<gene>
    <name evidence="2" type="ORF">METZ01_LOCUS111982</name>
</gene>
<evidence type="ECO:0000313" key="2">
    <source>
        <dbReference type="EMBL" id="SVA59128.1"/>
    </source>
</evidence>
<dbReference type="Pfam" id="PF12802">
    <property type="entry name" value="MarR_2"/>
    <property type="match status" value="1"/>
</dbReference>
<dbReference type="AlphaFoldDB" id="A0A381X3G8"/>
<proteinExistence type="predicted"/>
<protein>
    <recommendedName>
        <fullName evidence="1">HTH marR-type domain-containing protein</fullName>
    </recommendedName>
</protein>
<dbReference type="GO" id="GO:0003700">
    <property type="term" value="F:DNA-binding transcription factor activity"/>
    <property type="evidence" value="ECO:0007669"/>
    <property type="project" value="InterPro"/>
</dbReference>
<dbReference type="InterPro" id="IPR000835">
    <property type="entry name" value="HTH_MarR-typ"/>
</dbReference>
<evidence type="ECO:0000259" key="1">
    <source>
        <dbReference type="Pfam" id="PF12802"/>
    </source>
</evidence>
<sequence length="148" mass="16091">MSQKQLAREILRTCVCSRTRMLDRIITQVFDNALRSVGIGSAQLTMLALVASMEGLRAVEIGHMLEMEKSTVSRGLSVLRKKGWIHSVKGKKGPGQGIAVTDQGSKVLRRAGPIWRRAEEDATNVLGSEAMSSLKTAANSYLHLRAGS</sequence>
<dbReference type="Gene3D" id="1.10.10.10">
    <property type="entry name" value="Winged helix-like DNA-binding domain superfamily/Winged helix DNA-binding domain"/>
    <property type="match status" value="1"/>
</dbReference>
<dbReference type="EMBL" id="UINC01013734">
    <property type="protein sequence ID" value="SVA59128.1"/>
    <property type="molecule type" value="Genomic_DNA"/>
</dbReference>
<organism evidence="2">
    <name type="scientific">marine metagenome</name>
    <dbReference type="NCBI Taxonomy" id="408172"/>
    <lineage>
        <taxon>unclassified sequences</taxon>
        <taxon>metagenomes</taxon>
        <taxon>ecological metagenomes</taxon>
    </lineage>
</organism>
<dbReference type="InterPro" id="IPR036390">
    <property type="entry name" value="WH_DNA-bd_sf"/>
</dbReference>
<name>A0A381X3G8_9ZZZZ</name>
<reference evidence="2" key="1">
    <citation type="submission" date="2018-05" db="EMBL/GenBank/DDBJ databases">
        <authorList>
            <person name="Lanie J.A."/>
            <person name="Ng W.-L."/>
            <person name="Kazmierczak K.M."/>
            <person name="Andrzejewski T.M."/>
            <person name="Davidsen T.M."/>
            <person name="Wayne K.J."/>
            <person name="Tettelin H."/>
            <person name="Glass J.I."/>
            <person name="Rusch D."/>
            <person name="Podicherti R."/>
            <person name="Tsui H.-C.T."/>
            <person name="Winkler M.E."/>
        </authorList>
    </citation>
    <scope>NUCLEOTIDE SEQUENCE</scope>
</reference>
<dbReference type="SUPFAM" id="SSF46785">
    <property type="entry name" value="Winged helix' DNA-binding domain"/>
    <property type="match status" value="1"/>
</dbReference>
<dbReference type="InterPro" id="IPR036388">
    <property type="entry name" value="WH-like_DNA-bd_sf"/>
</dbReference>